<dbReference type="PIRSF" id="PIRSF036421">
    <property type="entry name" value="Tricorn_protease"/>
    <property type="match status" value="1"/>
</dbReference>
<dbReference type="InterPro" id="IPR012393">
    <property type="entry name" value="Tricorn_protease"/>
</dbReference>
<feature type="domain" description="PDZ" evidence="11">
    <location>
        <begin position="783"/>
        <end position="838"/>
    </location>
</feature>
<dbReference type="eggNOG" id="COG0793">
    <property type="taxonomic scope" value="Bacteria"/>
</dbReference>
<dbReference type="InterPro" id="IPR029045">
    <property type="entry name" value="ClpP/crotonase-like_dom_sf"/>
</dbReference>
<dbReference type="Gene3D" id="2.120.10.30">
    <property type="entry name" value="TolB, C-terminal domain"/>
    <property type="match status" value="1"/>
</dbReference>
<dbReference type="EC" id="3.4.21.-" evidence="7"/>
<evidence type="ECO:0000256" key="3">
    <source>
        <dbReference type="ARBA" id="ARBA00022490"/>
    </source>
</evidence>
<evidence type="ECO:0000256" key="5">
    <source>
        <dbReference type="ARBA" id="ARBA00022801"/>
    </source>
</evidence>
<feature type="chain" id="PRO_5003685535" description="Tricorn protease homolog" evidence="10">
    <location>
        <begin position="32"/>
        <end position="1101"/>
    </location>
</feature>
<protein>
    <recommendedName>
        <fullName evidence="7">Tricorn protease homolog</fullName>
        <ecNumber evidence="7">3.4.21.-</ecNumber>
    </recommendedName>
</protein>
<dbReference type="SUPFAM" id="SSF50156">
    <property type="entry name" value="PDZ domain-like"/>
    <property type="match status" value="1"/>
</dbReference>
<evidence type="ECO:0000256" key="7">
    <source>
        <dbReference type="PIRNR" id="PIRNR036421"/>
    </source>
</evidence>
<dbReference type="GO" id="GO:0008236">
    <property type="term" value="F:serine-type peptidase activity"/>
    <property type="evidence" value="ECO:0007669"/>
    <property type="project" value="UniProtKB-UniRule"/>
</dbReference>
<dbReference type="Pfam" id="PF13180">
    <property type="entry name" value="PDZ_2"/>
    <property type="match status" value="1"/>
</dbReference>
<gene>
    <name evidence="12" type="ordered locus">Fleli_2588</name>
</gene>
<dbReference type="Gene3D" id="2.130.10.10">
    <property type="entry name" value="YVTN repeat-like/Quinoprotein amine dehydrogenase"/>
    <property type="match status" value="1"/>
</dbReference>
<dbReference type="Gene3D" id="2.30.42.10">
    <property type="match status" value="1"/>
</dbReference>
<dbReference type="AlphaFoldDB" id="I4ALW6"/>
<dbReference type="CDD" id="cd07562">
    <property type="entry name" value="Peptidase_S41_TRI"/>
    <property type="match status" value="1"/>
</dbReference>
<dbReference type="SUPFAM" id="SSF69304">
    <property type="entry name" value="Tricorn protease N-terminal domain"/>
    <property type="match status" value="1"/>
</dbReference>
<dbReference type="Proteomes" id="UP000006054">
    <property type="component" value="Chromosome"/>
</dbReference>
<dbReference type="InterPro" id="IPR011042">
    <property type="entry name" value="6-blade_b-propeller_TolB-like"/>
</dbReference>
<accession>I4ALW6</accession>
<dbReference type="Pfam" id="PF26550">
    <property type="entry name" value="Tricorn_2nd"/>
    <property type="match status" value="1"/>
</dbReference>
<dbReference type="Gene3D" id="3.30.750.44">
    <property type="match status" value="1"/>
</dbReference>
<dbReference type="Pfam" id="PF14684">
    <property type="entry name" value="Tricorn_C1"/>
    <property type="match status" value="1"/>
</dbReference>
<dbReference type="InterPro" id="IPR001478">
    <property type="entry name" value="PDZ"/>
</dbReference>
<dbReference type="Pfam" id="PF26549">
    <property type="entry name" value="Tricorn_N"/>
    <property type="match status" value="1"/>
</dbReference>
<comment type="subcellular location">
    <subcellularLocation>
        <location evidence="1 7">Cytoplasm</location>
    </subcellularLocation>
</comment>
<dbReference type="Pfam" id="PF03572">
    <property type="entry name" value="Peptidase_S41"/>
    <property type="match status" value="1"/>
</dbReference>
<dbReference type="STRING" id="880071.Fleli_2588"/>
<feature type="region of interest" description="Disordered" evidence="9">
    <location>
        <begin position="558"/>
        <end position="592"/>
    </location>
</feature>
<dbReference type="HOGENOM" id="CLU_005503_0_0_10"/>
<reference evidence="13" key="1">
    <citation type="submission" date="2012-06" db="EMBL/GenBank/DDBJ databases">
        <title>The complete genome of Flexibacter litoralis DSM 6794.</title>
        <authorList>
            <person name="Lucas S."/>
            <person name="Copeland A."/>
            <person name="Lapidus A."/>
            <person name="Glavina del Rio T."/>
            <person name="Dalin E."/>
            <person name="Tice H."/>
            <person name="Bruce D."/>
            <person name="Goodwin L."/>
            <person name="Pitluck S."/>
            <person name="Peters L."/>
            <person name="Ovchinnikova G."/>
            <person name="Lu M."/>
            <person name="Kyrpides N."/>
            <person name="Mavromatis K."/>
            <person name="Ivanova N."/>
            <person name="Brettin T."/>
            <person name="Detter J.C."/>
            <person name="Han C."/>
            <person name="Larimer F."/>
            <person name="Land M."/>
            <person name="Hauser L."/>
            <person name="Markowitz V."/>
            <person name="Cheng J.-F."/>
            <person name="Hugenholtz P."/>
            <person name="Woyke T."/>
            <person name="Wu D."/>
            <person name="Spring S."/>
            <person name="Lang E."/>
            <person name="Kopitz M."/>
            <person name="Brambilla E."/>
            <person name="Klenk H.-P."/>
            <person name="Eisen J.A."/>
        </authorList>
    </citation>
    <scope>NUCLEOTIDE SEQUENCE [LARGE SCALE GENOMIC DNA]</scope>
    <source>
        <strain evidence="13">ATCC 23117 / DSM 6794 / NBRC 15988 / NCIMB 1366 / Sio-4</strain>
    </source>
</reference>
<dbReference type="PANTHER" id="PTHR43253:SF1">
    <property type="entry name" value="TRICORN PROTEASE HOMOLOG 2-RELATED"/>
    <property type="match status" value="1"/>
</dbReference>
<dbReference type="SUPFAM" id="SSF82171">
    <property type="entry name" value="DPP6 N-terminal domain-like"/>
    <property type="match status" value="1"/>
</dbReference>
<dbReference type="OrthoDB" id="9815657at2"/>
<feature type="active site" description="Charge relay system" evidence="8">
    <location>
        <position position="775"/>
    </location>
</feature>
<name>I4ALW6_BERLS</name>
<sequence precursor="true">MSFLQILNKTKKISVVLAIACTGFVSISAFAQQAEQNTQPFLRSPAISPDGQTVAFSFQGDIWSVPVSGGNATRLTIHEAYEFNPHFSPDGKMIAFQGDRYGNDDVFIMETVGSMPTRLTYRSSGDNLAGWTNDNSLLFTARRDFAQAEWAQEIQKISANGGTPERYMDALGYTPSMSPDGRFIAYVQGYNKPNRKNYRGAANRDIYLYDTKTKKYTQLTTFQGNDMHPDWSDSRTLFFVSEADESYNLYKINLTDEGTINGTTQQLTTFKDDGVRHFDVSKDGKTIVLEQGTGVFKLDVDSKKIEALNVNVTYDYRFDPIERKTYTNRLQEYSVSPNGKLVTFAVRGELFLMENDKENKRTVRLTNSAFREQEVNFLNDSTVLFISDREGQKDIFMVNSSDTKKNGLFETLKYKTTRLTETSAHEDNLIVSPNGKKISFTRSNKLIIADIDGKTGKISNEKVILEGWNSADGLQWSPDSKWIAYSQEDLYFNAEVYIAAADGSKKPTNISYHPRIDGEPFWSKDGSKLGFISERNNGDADVWFVWLNKKDWQKTKSDWDEKVSYDDEPEETNSSSSKKDDDKDKKDEKKKEVEPIQIDFDRIHERLVQVTSMNGNESDLVISDDGETFYFVTNRGGWSASTDDQDLYSVKWNGEDKKAITQRNTRPYGVSMSPDGKELFYVARGGSIFKVPVASGKAEGLPFSARMEIDYKKEQEGIFNEVWSLINERFYDPKFHGENWEALGKKYKKWTQKASSERDFQDMMNLMLGELNASHMGYYAGDRAETQRERTGLLGTEIVMTKDGAKVIRIIPNSPADKEFSKINIGDLITSVDGQEVKMNENFYNLFADKSDIRTVVGVKNPKGETREVVIRPVRSLSNELYEEWVRERQKLTEKYSNGKLGYIHIQGMNWRSFERFERELAASGEGKEGLVIDVRFNGGGWTTDYLMAILTTRQHAYTVPRDATDDLEKNQKSFSDYYPYGERLPFPVWTKPSIALCNANSYSNAEIFSHAYKTLGLGTLVGQPTFGAVISTGGAALVDGSFVRLPFRGWYVKGSGMNMENNGAVPDVIVGNSPDAKAKNEDEQLQKSVEILLKQIAEKK</sequence>
<evidence type="ECO:0000256" key="8">
    <source>
        <dbReference type="PIRSR" id="PIRSR036421-1"/>
    </source>
</evidence>
<organism evidence="12 13">
    <name type="scientific">Bernardetia litoralis (strain ATCC 23117 / DSM 6794 / NBRC 15988 / NCIMB 1366 / Fx l1 / Sio-4)</name>
    <name type="common">Flexibacter litoralis</name>
    <dbReference type="NCBI Taxonomy" id="880071"/>
    <lineage>
        <taxon>Bacteria</taxon>
        <taxon>Pseudomonadati</taxon>
        <taxon>Bacteroidota</taxon>
        <taxon>Cytophagia</taxon>
        <taxon>Cytophagales</taxon>
        <taxon>Bernardetiaceae</taxon>
        <taxon>Bernardetia</taxon>
    </lineage>
</organism>
<evidence type="ECO:0000256" key="2">
    <source>
        <dbReference type="ARBA" id="ARBA00008524"/>
    </source>
</evidence>
<dbReference type="GO" id="GO:0006508">
    <property type="term" value="P:proteolysis"/>
    <property type="evidence" value="ECO:0007669"/>
    <property type="project" value="UniProtKB-UniRule"/>
</dbReference>
<keyword evidence="6 7" id="KW-0720">Serine protease</keyword>
<dbReference type="Gene3D" id="2.120.10.60">
    <property type="entry name" value="Tricorn protease N-terminal domain"/>
    <property type="match status" value="1"/>
</dbReference>
<keyword evidence="5 7" id="KW-0378">Hydrolase</keyword>
<keyword evidence="3 7" id="KW-0963">Cytoplasm</keyword>
<evidence type="ECO:0000259" key="11">
    <source>
        <dbReference type="PROSITE" id="PS50106"/>
    </source>
</evidence>
<evidence type="ECO:0000256" key="9">
    <source>
        <dbReference type="SAM" id="MobiDB-lite"/>
    </source>
</evidence>
<evidence type="ECO:0000256" key="10">
    <source>
        <dbReference type="SAM" id="SignalP"/>
    </source>
</evidence>
<dbReference type="eggNOG" id="COG4946">
    <property type="taxonomic scope" value="Bacteria"/>
</dbReference>
<evidence type="ECO:0000313" key="13">
    <source>
        <dbReference type="Proteomes" id="UP000006054"/>
    </source>
</evidence>
<dbReference type="GO" id="GO:0005737">
    <property type="term" value="C:cytoplasm"/>
    <property type="evidence" value="ECO:0007669"/>
    <property type="project" value="UniProtKB-SubCell"/>
</dbReference>
<comment type="function">
    <text evidence="7">Degrades oligopeptides.</text>
</comment>
<dbReference type="InterPro" id="IPR028204">
    <property type="entry name" value="Tricorn_C1"/>
</dbReference>
<evidence type="ECO:0000313" key="12">
    <source>
        <dbReference type="EMBL" id="AFM04951.1"/>
    </source>
</evidence>
<feature type="active site" description="Nucleophile" evidence="8">
    <location>
        <position position="1004"/>
    </location>
</feature>
<dbReference type="SUPFAM" id="SSF52096">
    <property type="entry name" value="ClpP/crotonase"/>
    <property type="match status" value="1"/>
</dbReference>
<proteinExistence type="inferred from homology"/>
<evidence type="ECO:0000256" key="4">
    <source>
        <dbReference type="ARBA" id="ARBA00022670"/>
    </source>
</evidence>
<dbReference type="InterPro" id="IPR036034">
    <property type="entry name" value="PDZ_sf"/>
</dbReference>
<evidence type="ECO:0000256" key="1">
    <source>
        <dbReference type="ARBA" id="ARBA00004496"/>
    </source>
</evidence>
<dbReference type="EMBL" id="CP003345">
    <property type="protein sequence ID" value="AFM04951.1"/>
    <property type="molecule type" value="Genomic_DNA"/>
</dbReference>
<dbReference type="PANTHER" id="PTHR43253">
    <property type="entry name" value="TRICORN PROTEASE HOMOLOG 2-RELATED"/>
    <property type="match status" value="1"/>
</dbReference>
<dbReference type="PATRIC" id="fig|880071.3.peg.2578"/>
<dbReference type="KEGG" id="fli:Fleli_2588"/>
<feature type="signal peptide" evidence="10">
    <location>
        <begin position="1"/>
        <end position="31"/>
    </location>
</feature>
<dbReference type="RefSeq" id="WP_014798388.1">
    <property type="nucleotide sequence ID" value="NC_018018.1"/>
</dbReference>
<dbReference type="SMART" id="SM00245">
    <property type="entry name" value="TSPc"/>
    <property type="match status" value="1"/>
</dbReference>
<comment type="similarity">
    <text evidence="2 7">Belongs to the peptidase S41B family.</text>
</comment>
<dbReference type="PROSITE" id="PS50106">
    <property type="entry name" value="PDZ"/>
    <property type="match status" value="1"/>
</dbReference>
<dbReference type="InterPro" id="IPR015943">
    <property type="entry name" value="WD40/YVTN_repeat-like_dom_sf"/>
</dbReference>
<dbReference type="InterPro" id="IPR005151">
    <property type="entry name" value="Tail-specific_protease"/>
</dbReference>
<dbReference type="Gene3D" id="3.90.226.10">
    <property type="entry name" value="2-enoyl-CoA Hydratase, Chain A, domain 1"/>
    <property type="match status" value="1"/>
</dbReference>
<evidence type="ECO:0000256" key="6">
    <source>
        <dbReference type="ARBA" id="ARBA00022825"/>
    </source>
</evidence>
<feature type="compositionally biased region" description="Basic and acidic residues" evidence="9">
    <location>
        <begin position="577"/>
        <end position="592"/>
    </location>
</feature>
<keyword evidence="10" id="KW-0732">Signal</keyword>
<keyword evidence="13" id="KW-1185">Reference proteome</keyword>
<keyword evidence="4 7" id="KW-0645">Protease</keyword>
<feature type="active site" description="Charge relay system" evidence="8">
    <location>
        <position position="1061"/>
    </location>
</feature>